<dbReference type="Proteomes" id="UP000318943">
    <property type="component" value="Unassembled WGS sequence"/>
</dbReference>
<organism evidence="2 3">
    <name type="scientific">Cupriavidus campinensis</name>
    <dbReference type="NCBI Taxonomy" id="151783"/>
    <lineage>
        <taxon>Bacteria</taxon>
        <taxon>Pseudomonadati</taxon>
        <taxon>Pseudomonadota</taxon>
        <taxon>Betaproteobacteria</taxon>
        <taxon>Burkholderiales</taxon>
        <taxon>Burkholderiaceae</taxon>
        <taxon>Cupriavidus</taxon>
    </lineage>
</organism>
<reference evidence="2 3" key="1">
    <citation type="submission" date="2019-05" db="EMBL/GenBank/DDBJ databases">
        <title>Whole genome sequence analysis of Cupriavidus campinensis S14E4C strain.</title>
        <authorList>
            <person name="Abbaszade G."/>
            <person name="Szabo A."/>
            <person name="Toumi M."/>
            <person name="Toth E."/>
        </authorList>
    </citation>
    <scope>NUCLEOTIDE SEQUENCE [LARGE SCALE GENOMIC DNA]</scope>
    <source>
        <strain evidence="2 3">S14E4C</strain>
    </source>
</reference>
<gene>
    <name evidence="2" type="ORF">FGG12_05125</name>
</gene>
<sequence length="153" mass="16090">MKTLVRLTGLALVALPALAFAQSTPGPVTRAEVRADLIRVEKAGYNPFGNTNNYPADIQAAEAKVAAQQGTPAIQPETRAEVRQDLVQVEKAGYDPFRVGSTYPAKLQAAEARVAAGTTTASPTPAQKPMATMAAASAIPRIDRPRNAFFDGA</sequence>
<proteinExistence type="predicted"/>
<dbReference type="EMBL" id="VCIZ01000002">
    <property type="protein sequence ID" value="TSP13863.1"/>
    <property type="molecule type" value="Genomic_DNA"/>
</dbReference>
<keyword evidence="3" id="KW-1185">Reference proteome</keyword>
<comment type="caution">
    <text evidence="2">The sequence shown here is derived from an EMBL/GenBank/DDBJ whole genome shotgun (WGS) entry which is preliminary data.</text>
</comment>
<keyword evidence="1" id="KW-0732">Signal</keyword>
<accession>A0ABY3ESZ9</accession>
<feature type="chain" id="PRO_5046288406" evidence="1">
    <location>
        <begin position="22"/>
        <end position="153"/>
    </location>
</feature>
<dbReference type="Pfam" id="PF13663">
    <property type="entry name" value="DUF4148"/>
    <property type="match status" value="2"/>
</dbReference>
<name>A0ABY3ESZ9_9BURK</name>
<evidence type="ECO:0000256" key="1">
    <source>
        <dbReference type="SAM" id="SignalP"/>
    </source>
</evidence>
<evidence type="ECO:0000313" key="2">
    <source>
        <dbReference type="EMBL" id="TSP13863.1"/>
    </source>
</evidence>
<dbReference type="InterPro" id="IPR025421">
    <property type="entry name" value="DUF4148"/>
</dbReference>
<evidence type="ECO:0000313" key="3">
    <source>
        <dbReference type="Proteomes" id="UP000318943"/>
    </source>
</evidence>
<feature type="signal peptide" evidence="1">
    <location>
        <begin position="1"/>
        <end position="21"/>
    </location>
</feature>
<protein>
    <submittedName>
        <fullName evidence="2">DUF4148 domain-containing protein</fullName>
    </submittedName>
</protein>